<reference evidence="9" key="2">
    <citation type="submission" date="2025-09" db="UniProtKB">
        <authorList>
            <consortium name="Ensembl"/>
        </authorList>
    </citation>
    <scope>IDENTIFICATION</scope>
</reference>
<dbReference type="SMART" id="SM00326">
    <property type="entry name" value="SH3"/>
    <property type="match status" value="3"/>
</dbReference>
<dbReference type="Pfam" id="PF00018">
    <property type="entry name" value="SH3_1"/>
    <property type="match status" value="1"/>
</dbReference>
<dbReference type="GO" id="GO:0005886">
    <property type="term" value="C:plasma membrane"/>
    <property type="evidence" value="ECO:0007669"/>
    <property type="project" value="TreeGrafter"/>
</dbReference>
<dbReference type="InterPro" id="IPR003127">
    <property type="entry name" value="SoHo_dom"/>
</dbReference>
<feature type="domain" description="SoHo" evidence="8">
    <location>
        <begin position="108"/>
        <end position="169"/>
    </location>
</feature>
<feature type="region of interest" description="Disordered" evidence="6">
    <location>
        <begin position="67"/>
        <end position="86"/>
    </location>
</feature>
<protein>
    <submittedName>
        <fullName evidence="9">Sorbin and SH3 domain containing 2a</fullName>
    </submittedName>
</protein>
<dbReference type="PROSITE" id="PS50831">
    <property type="entry name" value="SOHO"/>
    <property type="match status" value="1"/>
</dbReference>
<dbReference type="InterPro" id="IPR050384">
    <property type="entry name" value="Endophilin_SH3RF"/>
</dbReference>
<feature type="region of interest" description="Disordered" evidence="6">
    <location>
        <begin position="950"/>
        <end position="980"/>
    </location>
</feature>
<evidence type="ECO:0000256" key="4">
    <source>
        <dbReference type="ARBA" id="ARBA00022949"/>
    </source>
</evidence>
<feature type="compositionally biased region" description="Low complexity" evidence="6">
    <location>
        <begin position="347"/>
        <end position="368"/>
    </location>
</feature>
<dbReference type="Proteomes" id="UP000264840">
    <property type="component" value="Unplaced"/>
</dbReference>
<feature type="compositionally biased region" description="Pro residues" evidence="6">
    <location>
        <begin position="197"/>
        <end position="207"/>
    </location>
</feature>
<dbReference type="STRING" id="8153.ENSHBUP00000033523"/>
<dbReference type="InterPro" id="IPR036028">
    <property type="entry name" value="SH3-like_dom_sf"/>
</dbReference>
<feature type="domain" description="SH3" evidence="7">
    <location>
        <begin position="886"/>
        <end position="947"/>
    </location>
</feature>
<evidence type="ECO:0000256" key="1">
    <source>
        <dbReference type="ARBA" id="ARBA00004282"/>
    </source>
</evidence>
<dbReference type="GO" id="GO:0070161">
    <property type="term" value="C:anchoring junction"/>
    <property type="evidence" value="ECO:0007669"/>
    <property type="project" value="UniProtKB-SubCell"/>
</dbReference>
<keyword evidence="4" id="KW-0965">Cell junction</keyword>
<dbReference type="PANTHER" id="PTHR14167:SF56">
    <property type="entry name" value="SORBIN AND SH3 DOMAIN-CONTAINING PROTEIN 2"/>
    <property type="match status" value="1"/>
</dbReference>
<feature type="compositionally biased region" description="Polar residues" evidence="6">
    <location>
        <begin position="404"/>
        <end position="419"/>
    </location>
</feature>
<feature type="region of interest" description="Disordered" evidence="6">
    <location>
        <begin position="281"/>
        <end position="444"/>
    </location>
</feature>
<feature type="compositionally biased region" description="Polar residues" evidence="6">
    <location>
        <begin position="1"/>
        <end position="17"/>
    </location>
</feature>
<dbReference type="Pfam" id="PF14604">
    <property type="entry name" value="SH3_9"/>
    <property type="match status" value="1"/>
</dbReference>
<dbReference type="FunFam" id="2.30.30.40:FF:000001">
    <property type="entry name" value="Sorbin and SH3 domain-containing protein 1 isoform 2"/>
    <property type="match status" value="1"/>
</dbReference>
<evidence type="ECO:0000256" key="5">
    <source>
        <dbReference type="PROSITE-ProRule" id="PRU00192"/>
    </source>
</evidence>
<dbReference type="Pfam" id="PF02208">
    <property type="entry name" value="Sorb"/>
    <property type="match status" value="1"/>
</dbReference>
<feature type="compositionally biased region" description="Low complexity" evidence="6">
    <location>
        <begin position="380"/>
        <end position="390"/>
    </location>
</feature>
<evidence type="ECO:0000313" key="9">
    <source>
        <dbReference type="Ensembl" id="ENSHBUP00000033523.1"/>
    </source>
</evidence>
<comment type="subcellular location">
    <subcellularLocation>
        <location evidence="1">Cell junction</location>
    </subcellularLocation>
</comment>
<keyword evidence="3" id="KW-0677">Repeat</keyword>
<feature type="domain" description="SH3" evidence="7">
    <location>
        <begin position="981"/>
        <end position="1040"/>
    </location>
</feature>
<dbReference type="PANTHER" id="PTHR14167">
    <property type="entry name" value="SH3 DOMAIN-CONTAINING"/>
    <property type="match status" value="1"/>
</dbReference>
<feature type="compositionally biased region" description="Polar residues" evidence="6">
    <location>
        <begin position="427"/>
        <end position="437"/>
    </location>
</feature>
<evidence type="ECO:0000259" key="8">
    <source>
        <dbReference type="PROSITE" id="PS50831"/>
    </source>
</evidence>
<feature type="compositionally biased region" description="Polar residues" evidence="6">
    <location>
        <begin position="286"/>
        <end position="300"/>
    </location>
</feature>
<feature type="region of interest" description="Disordered" evidence="6">
    <location>
        <begin position="525"/>
        <end position="544"/>
    </location>
</feature>
<name>A0A3Q3CYB0_HAPBU</name>
<accession>A0A3Q3CYB0</accession>
<keyword evidence="10" id="KW-1185">Reference proteome</keyword>
<dbReference type="Gene3D" id="2.30.30.40">
    <property type="entry name" value="SH3 Domains"/>
    <property type="match status" value="3"/>
</dbReference>
<dbReference type="OMA" id="RYQHRHL"/>
<keyword evidence="2 5" id="KW-0728">SH3 domain</keyword>
<sequence>MVKLLNLSSDSWRSHSATDGLKNGDASSSSLAAKGFRSVRPNLQDKKSPSQVKHHSQTCITNTSVSSFSASFSDPEGSETVTRESVVSGHSSTVPIARFSEEEKKVSVIKAPHYEGIGPVDESGIPIAIRTTVDRPKDWYKTMFKQIHKVHKADNYSLSSSTTMAHPAPRTHTYRPLSKSPSDNNEGHLGPRELSPSPVPPPPPPMPSLLQLRARDTCVCFSHTSNEWGPPDRKVDTRKYRAEPKSIFERFIVSVFAFCKLDSLTVWPILYCSAASDYRKRRKSEPSSSQVNAPSQSRAATSPKPVDAYRPSSSLKKPVIRSSPSSPSRAKGSHPFVPPVPSDPLNSNEDGSQDGSSSSKQSVCCKNSWQTKRQNAETWSSAEEAPASPAKLKSRSCDDLLNDGRSSSGGRNATRSESAGSLVCDGNLSTVSSSTRSLPRLHRRRAHDSPGFLQLYRKMHQIDRAQLIPSEVIRSVRARILDLERQPHLLRHRLSPWTPSWGVEVPRDMVPNRISEYERLIQKSKSMPNLGDGEVSGGGVTPSYPKRRFSIESLLEEDNNGNNPGRGRSFPAPPVLQGPQANPDYSDSEQDAVASDLSDFIQVEGSSFCSESDFDHCSLTSSESLYGSSTLHHHHHHLRYQHRHLISTCKGRCPASYTRFTTMIRHERERQSMSKLAFLVSPVPFRRKKGSPPTSRRCSGGGGRGSRPKSKQAIYEALDAALRDIYEHIQAERGHRNPRAPDDSILRRILAELLPNVPERSSSLRGRRGCWHGGHSSASLYPDSSPTGYASYRGEPSTPRLQSSTLDGRHTPQNRRPTPDREVQHWNWELTFKKGDAVNIIRQIDNNWYEGEHRGRVGIFPIAYVEKMPSSEKQQPIRPPPPAHVREIGEAVARYNFNADTNVELSLRKGERVIVIRQVDQNWYEGKIPDTTKQGIFPVSYVDLVKRSPSKSSAHHIDPHGYPSNRTPSSTPRSVQDALHGGGDPYQALYNYMPRNEDELELREGDVVDVMEKCDDGWFVGTSRRSKLFGTFPGNYVKQL</sequence>
<feature type="compositionally biased region" description="Polar residues" evidence="6">
    <location>
        <begin position="369"/>
        <end position="379"/>
    </location>
</feature>
<feature type="region of interest" description="Disordered" evidence="6">
    <location>
        <begin position="156"/>
        <end position="209"/>
    </location>
</feature>
<evidence type="ECO:0000259" key="7">
    <source>
        <dbReference type="PROSITE" id="PS50002"/>
    </source>
</evidence>
<evidence type="ECO:0000256" key="6">
    <source>
        <dbReference type="SAM" id="MobiDB-lite"/>
    </source>
</evidence>
<evidence type="ECO:0000256" key="2">
    <source>
        <dbReference type="ARBA" id="ARBA00022443"/>
    </source>
</evidence>
<dbReference type="GeneTree" id="ENSGT00940000157056"/>
<dbReference type="SUPFAM" id="SSF50044">
    <property type="entry name" value="SH3-domain"/>
    <property type="match status" value="3"/>
</dbReference>
<feature type="compositionally biased region" description="Polar residues" evidence="6">
    <location>
        <begin position="776"/>
        <end position="788"/>
    </location>
</feature>
<evidence type="ECO:0000313" key="10">
    <source>
        <dbReference type="Proteomes" id="UP000264840"/>
    </source>
</evidence>
<dbReference type="Ensembl" id="ENSHBUT00000027433.1">
    <property type="protein sequence ID" value="ENSHBUP00000033523.1"/>
    <property type="gene ID" value="ENSHBUG00000020517.1"/>
</dbReference>
<reference evidence="9" key="1">
    <citation type="submission" date="2025-08" db="UniProtKB">
        <authorList>
            <consortium name="Ensembl"/>
        </authorList>
    </citation>
    <scope>IDENTIFICATION</scope>
</reference>
<feature type="region of interest" description="Disordered" evidence="6">
    <location>
        <begin position="556"/>
        <end position="591"/>
    </location>
</feature>
<proteinExistence type="predicted"/>
<dbReference type="PRINTS" id="PR00452">
    <property type="entry name" value="SH3DOMAIN"/>
</dbReference>
<feature type="region of interest" description="Disordered" evidence="6">
    <location>
        <begin position="1"/>
        <end position="59"/>
    </location>
</feature>
<dbReference type="PROSITE" id="PS50002">
    <property type="entry name" value="SH3"/>
    <property type="match status" value="2"/>
</dbReference>
<organism evidence="9 10">
    <name type="scientific">Haplochromis burtoni</name>
    <name type="common">Burton's mouthbrooder</name>
    <name type="synonym">Chromis burtoni</name>
    <dbReference type="NCBI Taxonomy" id="8153"/>
    <lineage>
        <taxon>Eukaryota</taxon>
        <taxon>Metazoa</taxon>
        <taxon>Chordata</taxon>
        <taxon>Craniata</taxon>
        <taxon>Vertebrata</taxon>
        <taxon>Euteleostomi</taxon>
        <taxon>Actinopterygii</taxon>
        <taxon>Neopterygii</taxon>
        <taxon>Teleostei</taxon>
        <taxon>Neoteleostei</taxon>
        <taxon>Acanthomorphata</taxon>
        <taxon>Ovalentaria</taxon>
        <taxon>Cichlomorphae</taxon>
        <taxon>Cichliformes</taxon>
        <taxon>Cichlidae</taxon>
        <taxon>African cichlids</taxon>
        <taxon>Pseudocrenilabrinae</taxon>
        <taxon>Haplochromini</taxon>
        <taxon>Haplochromis</taxon>
    </lineage>
</organism>
<evidence type="ECO:0000256" key="3">
    <source>
        <dbReference type="ARBA" id="ARBA00022737"/>
    </source>
</evidence>
<feature type="region of interest" description="Disordered" evidence="6">
    <location>
        <begin position="774"/>
        <end position="821"/>
    </location>
</feature>
<dbReference type="Pfam" id="PF07653">
    <property type="entry name" value="SH3_2"/>
    <property type="match status" value="1"/>
</dbReference>
<dbReference type="AlphaFoldDB" id="A0A3Q3CYB0"/>
<dbReference type="SMART" id="SM00459">
    <property type="entry name" value="Sorb"/>
    <property type="match status" value="1"/>
</dbReference>
<feature type="region of interest" description="Disordered" evidence="6">
    <location>
        <begin position="686"/>
        <end position="711"/>
    </location>
</feature>
<dbReference type="InterPro" id="IPR001452">
    <property type="entry name" value="SH3_domain"/>
</dbReference>
<feature type="compositionally biased region" description="Low complexity" evidence="6">
    <location>
        <begin position="963"/>
        <end position="974"/>
    </location>
</feature>